<keyword evidence="4 14" id="KW-0808">Transferase</keyword>
<comment type="catalytic activity">
    <reaction evidence="12">
        <text>RX + glutathione = an S-substituted glutathione + a halide anion + H(+)</text>
        <dbReference type="Rhea" id="RHEA:16437"/>
        <dbReference type="ChEBI" id="CHEBI:15378"/>
        <dbReference type="ChEBI" id="CHEBI:16042"/>
        <dbReference type="ChEBI" id="CHEBI:17792"/>
        <dbReference type="ChEBI" id="CHEBI:57925"/>
        <dbReference type="ChEBI" id="CHEBI:90779"/>
        <dbReference type="EC" id="2.5.1.18"/>
    </reaction>
    <physiologicalReaction direction="left-to-right" evidence="12">
        <dbReference type="Rhea" id="RHEA:16438"/>
    </physiologicalReaction>
</comment>
<comment type="subcellular location">
    <subcellularLocation>
        <location evidence="2">Endoplasmic reticulum membrane</location>
        <topology evidence="2">Multi-pass membrane protein</topology>
    </subcellularLocation>
</comment>
<protein>
    <recommendedName>
        <fullName evidence="11">Microsomal glutathione S-transferase 1</fullName>
        <ecNumber evidence="3">2.5.1.18</ecNumber>
    </recommendedName>
</protein>
<comment type="function">
    <text evidence="1">Conjugation of reduced glutathione to a wide number of exogenous and endogenous hydrophobic electrophiles.</text>
</comment>
<dbReference type="STRING" id="1759059.ATE48_15210"/>
<dbReference type="EMBL" id="CP013244">
    <property type="protein sequence ID" value="ANP47167.1"/>
    <property type="molecule type" value="Genomic_DNA"/>
</dbReference>
<organism evidence="14 15">
    <name type="scientific">Candidatus Viadribacter manganicus</name>
    <dbReference type="NCBI Taxonomy" id="1759059"/>
    <lineage>
        <taxon>Bacteria</taxon>
        <taxon>Pseudomonadati</taxon>
        <taxon>Pseudomonadota</taxon>
        <taxon>Alphaproteobacteria</taxon>
        <taxon>Hyphomonadales</taxon>
        <taxon>Hyphomonadaceae</taxon>
        <taxon>Candidatus Viadribacter</taxon>
    </lineage>
</organism>
<dbReference type="Gene3D" id="1.20.120.550">
    <property type="entry name" value="Membrane associated eicosanoid/glutathione metabolism-like domain"/>
    <property type="match status" value="1"/>
</dbReference>
<dbReference type="GO" id="GO:0016020">
    <property type="term" value="C:membrane"/>
    <property type="evidence" value="ECO:0007669"/>
    <property type="project" value="InterPro"/>
</dbReference>
<dbReference type="RefSeq" id="WP_066772945.1">
    <property type="nucleotide sequence ID" value="NZ_CP013244.1"/>
</dbReference>
<dbReference type="InterPro" id="IPR023352">
    <property type="entry name" value="MAPEG-like_dom_sf"/>
</dbReference>
<keyword evidence="7 13" id="KW-1133">Transmembrane helix</keyword>
<dbReference type="PANTHER" id="PTHR10689:SF6">
    <property type="entry name" value="MICROSOMAL GLUTATHIONE S-TRANSFERASE 1"/>
    <property type="match status" value="1"/>
</dbReference>
<feature type="transmembrane region" description="Helical" evidence="13">
    <location>
        <begin position="6"/>
        <end position="27"/>
    </location>
</feature>
<dbReference type="Proteomes" id="UP000092498">
    <property type="component" value="Chromosome"/>
</dbReference>
<evidence type="ECO:0000256" key="1">
    <source>
        <dbReference type="ARBA" id="ARBA00003701"/>
    </source>
</evidence>
<evidence type="ECO:0000256" key="13">
    <source>
        <dbReference type="SAM" id="Phobius"/>
    </source>
</evidence>
<keyword evidence="9 13" id="KW-0472">Membrane</keyword>
<evidence type="ECO:0000256" key="5">
    <source>
        <dbReference type="ARBA" id="ARBA00022692"/>
    </source>
</evidence>
<gene>
    <name evidence="14" type="ORF">ATE48_15210</name>
</gene>
<comment type="subunit">
    <text evidence="10">Homotrimer; The trimer binds only one molecule of glutathione.</text>
</comment>
<evidence type="ECO:0000256" key="3">
    <source>
        <dbReference type="ARBA" id="ARBA00012452"/>
    </source>
</evidence>
<evidence type="ECO:0000256" key="6">
    <source>
        <dbReference type="ARBA" id="ARBA00022824"/>
    </source>
</evidence>
<evidence type="ECO:0000256" key="10">
    <source>
        <dbReference type="ARBA" id="ARBA00038540"/>
    </source>
</evidence>
<evidence type="ECO:0000256" key="2">
    <source>
        <dbReference type="ARBA" id="ARBA00004477"/>
    </source>
</evidence>
<evidence type="ECO:0000256" key="8">
    <source>
        <dbReference type="ARBA" id="ARBA00022990"/>
    </source>
</evidence>
<keyword evidence="15" id="KW-1185">Reference proteome</keyword>
<evidence type="ECO:0000313" key="14">
    <source>
        <dbReference type="EMBL" id="ANP47167.1"/>
    </source>
</evidence>
<name>A0A1B1AKT7_9PROT</name>
<evidence type="ECO:0000256" key="7">
    <source>
        <dbReference type="ARBA" id="ARBA00022989"/>
    </source>
</evidence>
<evidence type="ECO:0000256" key="4">
    <source>
        <dbReference type="ARBA" id="ARBA00022679"/>
    </source>
</evidence>
<reference evidence="14 15" key="1">
    <citation type="submission" date="2015-11" db="EMBL/GenBank/DDBJ databases">
        <title>Whole-Genome Sequence of Candidatus Oderbacter manganicum from the National Park Lower Oder Valley, Germany.</title>
        <authorList>
            <person name="Braun B."/>
            <person name="Liere K."/>
            <person name="Szewzyk U."/>
        </authorList>
    </citation>
    <scope>NUCLEOTIDE SEQUENCE [LARGE SCALE GENOMIC DNA]</scope>
    <source>
        <strain evidence="14 15">OTSz_A_272</strain>
    </source>
</reference>
<dbReference type="EC" id="2.5.1.18" evidence="3"/>
<dbReference type="InterPro" id="IPR001129">
    <property type="entry name" value="Membr-assoc_MAPEG"/>
</dbReference>
<proteinExistence type="predicted"/>
<dbReference type="SUPFAM" id="SSF161084">
    <property type="entry name" value="MAPEG domain-like"/>
    <property type="match status" value="1"/>
</dbReference>
<dbReference type="AlphaFoldDB" id="A0A1B1AKT7"/>
<feature type="transmembrane region" description="Helical" evidence="13">
    <location>
        <begin position="133"/>
        <end position="154"/>
    </location>
</feature>
<accession>A0A1B1AKT7</accession>
<keyword evidence="5 13" id="KW-0812">Transmembrane</keyword>
<dbReference type="KEGG" id="cbot:ATE48_15210"/>
<dbReference type="InParanoid" id="A0A1B1AKT7"/>
<evidence type="ECO:0000313" key="15">
    <source>
        <dbReference type="Proteomes" id="UP000092498"/>
    </source>
</evidence>
<keyword evidence="6" id="KW-0256">Endoplasmic reticulum</keyword>
<dbReference type="PANTHER" id="PTHR10689">
    <property type="entry name" value="MICROSOMAL GLUTATHIONE S-TRANSFERASE 1"/>
    <property type="match status" value="1"/>
</dbReference>
<feature type="transmembrane region" description="Helical" evidence="13">
    <location>
        <begin position="80"/>
        <end position="97"/>
    </location>
</feature>
<dbReference type="InterPro" id="IPR040162">
    <property type="entry name" value="MGST1-like"/>
</dbReference>
<keyword evidence="8" id="KW-0007">Acetylation</keyword>
<sequence>MDQLTLANPVFVTYAIAASIMVLKIMLQGWITVARMMSNQAGFVSPEDAKAGLANPKPRAGQLEINDDVERSRRIHRNDLENIPAFLAIGLLFVLVAPPLAAAQWLLYGFVAARLAHFAAYSSAQSHEVRASFYTIGSLIVIAMAVWVLAAAIAHL</sequence>
<evidence type="ECO:0000256" key="9">
    <source>
        <dbReference type="ARBA" id="ARBA00023136"/>
    </source>
</evidence>
<dbReference type="Pfam" id="PF01124">
    <property type="entry name" value="MAPEG"/>
    <property type="match status" value="1"/>
</dbReference>
<evidence type="ECO:0000256" key="11">
    <source>
        <dbReference type="ARBA" id="ARBA00039397"/>
    </source>
</evidence>
<dbReference type="GO" id="GO:0004364">
    <property type="term" value="F:glutathione transferase activity"/>
    <property type="evidence" value="ECO:0007669"/>
    <property type="project" value="UniProtKB-EC"/>
</dbReference>
<dbReference type="OrthoDB" id="6365081at2"/>
<evidence type="ECO:0000256" key="12">
    <source>
        <dbReference type="ARBA" id="ARBA00049385"/>
    </source>
</evidence>